<dbReference type="GO" id="GO:0008986">
    <property type="term" value="F:pyruvate, water dikinase activity"/>
    <property type="evidence" value="ECO:0007669"/>
    <property type="project" value="InterPro"/>
</dbReference>
<dbReference type="InterPro" id="IPR036637">
    <property type="entry name" value="Phosphohistidine_dom_sf"/>
</dbReference>
<dbReference type="InterPro" id="IPR006319">
    <property type="entry name" value="PEP_synth"/>
</dbReference>
<protein>
    <recommendedName>
        <fullName evidence="4">PEP-utilising enzyme mobile domain-containing protein</fullName>
    </recommendedName>
</protein>
<keyword evidence="2" id="KW-0547">Nucleotide-binding</keyword>
<dbReference type="Pfam" id="PF00391">
    <property type="entry name" value="PEP-utilizers"/>
    <property type="match status" value="1"/>
</dbReference>
<dbReference type="Proteomes" id="UP000178490">
    <property type="component" value="Unassembled WGS sequence"/>
</dbReference>
<dbReference type="Gene3D" id="3.50.30.10">
    <property type="entry name" value="Phosphohistidine domain"/>
    <property type="match status" value="1"/>
</dbReference>
<sequence length="343" mass="39274">MSKKITFVKNYTRDTTLIIQEMWFKKLGEIIEENLKNDCLIHFPVIGIDYINDGVIEIWENEHAINFIIDKLIKKSFEKTDNLLKKLINFEQEVEKLKLLWSKPYFETKAELLVFINRVETLMAEDIIILYLGSDDRVEKSIKEKAEKLRSVDTFFASNDLLIRKSLAHLFPEYFPYTTYIRQTEFNGGVTISQLKERYNKFIIDSNGHFDSTTFVDFKNKNRDYIFKDEILNSSDKNILVSGQVGNSGFVFGKVFILKRIDQIKDVPVGVIIVSPMTTPALVSGLKHALAIVTDEGGMLCHAAVISRELNIPSVIGTKNATKIFKNGDKVEVDANKGIVKKM</sequence>
<comment type="similarity">
    <text evidence="1">Belongs to the PEP-utilizing enzyme family.</text>
</comment>
<dbReference type="AlphaFoldDB" id="A0A1F6P266"/>
<dbReference type="PANTHER" id="PTHR43030:SF1">
    <property type="entry name" value="PHOSPHOENOLPYRUVATE SYNTHASE"/>
    <property type="match status" value="1"/>
</dbReference>
<evidence type="ECO:0000256" key="2">
    <source>
        <dbReference type="ARBA" id="ARBA00022741"/>
    </source>
</evidence>
<keyword evidence="3" id="KW-0067">ATP-binding</keyword>
<dbReference type="SUPFAM" id="SSF52009">
    <property type="entry name" value="Phosphohistidine domain"/>
    <property type="match status" value="1"/>
</dbReference>
<evidence type="ECO:0000313" key="5">
    <source>
        <dbReference type="EMBL" id="OGH90073.1"/>
    </source>
</evidence>
<comment type="caution">
    <text evidence="5">The sequence shown here is derived from an EMBL/GenBank/DDBJ whole genome shotgun (WGS) entry which is preliminary data.</text>
</comment>
<feature type="domain" description="PEP-utilising enzyme mobile" evidence="4">
    <location>
        <begin position="268"/>
        <end position="338"/>
    </location>
</feature>
<name>A0A1F6P266_9BACT</name>
<evidence type="ECO:0000259" key="4">
    <source>
        <dbReference type="Pfam" id="PF00391"/>
    </source>
</evidence>
<organism evidence="5 6">
    <name type="scientific">Candidatus Magasanikbacteria bacterium RIFOXYD2_FULL_36_9</name>
    <dbReference type="NCBI Taxonomy" id="1798707"/>
    <lineage>
        <taxon>Bacteria</taxon>
        <taxon>Candidatus Magasanikiibacteriota</taxon>
    </lineage>
</organism>
<dbReference type="PANTHER" id="PTHR43030">
    <property type="entry name" value="PHOSPHOENOLPYRUVATE SYNTHASE"/>
    <property type="match status" value="1"/>
</dbReference>
<evidence type="ECO:0000256" key="3">
    <source>
        <dbReference type="ARBA" id="ARBA00022840"/>
    </source>
</evidence>
<proteinExistence type="inferred from homology"/>
<accession>A0A1F6P266</accession>
<dbReference type="InterPro" id="IPR008279">
    <property type="entry name" value="PEP-util_enz_mobile_dom"/>
</dbReference>
<evidence type="ECO:0000256" key="1">
    <source>
        <dbReference type="ARBA" id="ARBA00007837"/>
    </source>
</evidence>
<gene>
    <name evidence="5" type="ORF">A2537_02400</name>
</gene>
<evidence type="ECO:0000313" key="6">
    <source>
        <dbReference type="Proteomes" id="UP000178490"/>
    </source>
</evidence>
<reference evidence="5 6" key="1">
    <citation type="journal article" date="2016" name="Nat. Commun.">
        <title>Thousands of microbial genomes shed light on interconnected biogeochemical processes in an aquifer system.</title>
        <authorList>
            <person name="Anantharaman K."/>
            <person name="Brown C.T."/>
            <person name="Hug L.A."/>
            <person name="Sharon I."/>
            <person name="Castelle C.J."/>
            <person name="Probst A.J."/>
            <person name="Thomas B.C."/>
            <person name="Singh A."/>
            <person name="Wilkins M.J."/>
            <person name="Karaoz U."/>
            <person name="Brodie E.L."/>
            <person name="Williams K.H."/>
            <person name="Hubbard S.S."/>
            <person name="Banfield J.F."/>
        </authorList>
    </citation>
    <scope>NUCLEOTIDE SEQUENCE [LARGE SCALE GENOMIC DNA]</scope>
</reference>
<dbReference type="GO" id="GO:0005524">
    <property type="term" value="F:ATP binding"/>
    <property type="evidence" value="ECO:0007669"/>
    <property type="project" value="UniProtKB-KW"/>
</dbReference>
<dbReference type="EMBL" id="MFRC01000009">
    <property type="protein sequence ID" value="OGH90073.1"/>
    <property type="molecule type" value="Genomic_DNA"/>
</dbReference>